<sequence>MFVQLIEYHVRSRISLELFEKILDIALEVQPVVAEPHSPSIVIGGNDSSGSATGVAPASVVSLERPRPAEIHRSRFAEGETRAKTHLIIEVITCVLLDDGSVDFGD</sequence>
<dbReference type="Proteomes" id="UP000011657">
    <property type="component" value="Unassembled WGS sequence"/>
</dbReference>
<dbReference type="EMBL" id="AOIS01000003">
    <property type="protein sequence ID" value="ELZ24625.1"/>
    <property type="molecule type" value="Genomic_DNA"/>
</dbReference>
<organism evidence="1 2">
    <name type="scientific">Haloterrigena salina JCM 13891</name>
    <dbReference type="NCBI Taxonomy" id="1227488"/>
    <lineage>
        <taxon>Archaea</taxon>
        <taxon>Methanobacteriati</taxon>
        <taxon>Methanobacteriota</taxon>
        <taxon>Stenosarchaea group</taxon>
        <taxon>Halobacteria</taxon>
        <taxon>Halobacteriales</taxon>
        <taxon>Natrialbaceae</taxon>
        <taxon>Haloterrigena</taxon>
    </lineage>
</organism>
<name>M0CMY9_9EURY</name>
<reference evidence="1 2" key="1">
    <citation type="journal article" date="2014" name="PLoS Genet.">
        <title>Phylogenetically driven sequencing of extremely halophilic archaea reveals strategies for static and dynamic osmo-response.</title>
        <authorList>
            <person name="Becker E.A."/>
            <person name="Seitzer P.M."/>
            <person name="Tritt A."/>
            <person name="Larsen D."/>
            <person name="Krusor M."/>
            <person name="Yao A.I."/>
            <person name="Wu D."/>
            <person name="Madern D."/>
            <person name="Eisen J.A."/>
            <person name="Darling A.E."/>
            <person name="Facciotti M.T."/>
        </authorList>
    </citation>
    <scope>NUCLEOTIDE SEQUENCE [LARGE SCALE GENOMIC DNA]</scope>
    <source>
        <strain evidence="1 2">JCM 13891</strain>
    </source>
</reference>
<evidence type="ECO:0000313" key="1">
    <source>
        <dbReference type="EMBL" id="ELZ24625.1"/>
    </source>
</evidence>
<gene>
    <name evidence="1" type="ORF">C477_00405</name>
</gene>
<evidence type="ECO:0000313" key="2">
    <source>
        <dbReference type="Proteomes" id="UP000011657"/>
    </source>
</evidence>
<dbReference type="AlphaFoldDB" id="M0CMY9"/>
<comment type="caution">
    <text evidence="1">The sequence shown here is derived from an EMBL/GenBank/DDBJ whole genome shotgun (WGS) entry which is preliminary data.</text>
</comment>
<keyword evidence="2" id="KW-1185">Reference proteome</keyword>
<protein>
    <submittedName>
        <fullName evidence="1">Uncharacterized protein</fullName>
    </submittedName>
</protein>
<accession>M0CMY9</accession>
<proteinExistence type="predicted"/>